<gene>
    <name evidence="1" type="ORF">ZIOFF_043062</name>
</gene>
<reference evidence="1 2" key="1">
    <citation type="submission" date="2020-08" db="EMBL/GenBank/DDBJ databases">
        <title>Plant Genome Project.</title>
        <authorList>
            <person name="Zhang R.-G."/>
        </authorList>
    </citation>
    <scope>NUCLEOTIDE SEQUENCE [LARGE SCALE GENOMIC DNA]</scope>
    <source>
        <tissue evidence="1">Rhizome</tissue>
    </source>
</reference>
<dbReference type="EMBL" id="JACMSC010000012">
    <property type="protein sequence ID" value="KAG6495268.1"/>
    <property type="molecule type" value="Genomic_DNA"/>
</dbReference>
<evidence type="ECO:0000313" key="1">
    <source>
        <dbReference type="EMBL" id="KAG6495268.1"/>
    </source>
</evidence>
<sequence>MQKLGLWRGALRCGGGEKEDGKREKREVEVVVSSSSSAAFHPSPSPAQTWPANWYSGLTGSSSWLPESCVTVGSRTGLKLIRDENGGYG</sequence>
<comment type="caution">
    <text evidence="1">The sequence shown here is derived from an EMBL/GenBank/DDBJ whole genome shotgun (WGS) entry which is preliminary data.</text>
</comment>
<keyword evidence="2" id="KW-1185">Reference proteome</keyword>
<evidence type="ECO:0000313" key="2">
    <source>
        <dbReference type="Proteomes" id="UP000734854"/>
    </source>
</evidence>
<protein>
    <submittedName>
        <fullName evidence="1">Uncharacterized protein</fullName>
    </submittedName>
</protein>
<accession>A0A8J5G2T3</accession>
<dbReference type="Proteomes" id="UP000734854">
    <property type="component" value="Unassembled WGS sequence"/>
</dbReference>
<organism evidence="1 2">
    <name type="scientific">Zingiber officinale</name>
    <name type="common">Ginger</name>
    <name type="synonym">Amomum zingiber</name>
    <dbReference type="NCBI Taxonomy" id="94328"/>
    <lineage>
        <taxon>Eukaryota</taxon>
        <taxon>Viridiplantae</taxon>
        <taxon>Streptophyta</taxon>
        <taxon>Embryophyta</taxon>
        <taxon>Tracheophyta</taxon>
        <taxon>Spermatophyta</taxon>
        <taxon>Magnoliopsida</taxon>
        <taxon>Liliopsida</taxon>
        <taxon>Zingiberales</taxon>
        <taxon>Zingiberaceae</taxon>
        <taxon>Zingiber</taxon>
    </lineage>
</organism>
<proteinExistence type="predicted"/>
<dbReference type="AlphaFoldDB" id="A0A8J5G2T3"/>
<name>A0A8J5G2T3_ZINOF</name>